<evidence type="ECO:0000256" key="3">
    <source>
        <dbReference type="PIRSR" id="PIRSR605002-3"/>
    </source>
</evidence>
<comment type="subunit">
    <text evidence="4">Homodimer.</text>
</comment>
<dbReference type="UniPathway" id="UPA00126">
    <property type="reaction ID" value="UER00424"/>
</dbReference>
<feature type="active site" description="Nucleophile" evidence="1">
    <location>
        <position position="11"/>
    </location>
</feature>
<dbReference type="AlphaFoldDB" id="A0A2J8AFQ7"/>
<dbReference type="OrthoDB" id="10264771at2759"/>
<dbReference type="GO" id="GO:0004615">
    <property type="term" value="F:phosphomannomutase activity"/>
    <property type="evidence" value="ECO:0007669"/>
    <property type="project" value="UniProtKB-EC"/>
</dbReference>
<feature type="binding site" evidence="2">
    <location>
        <position position="20"/>
    </location>
    <ligand>
        <name>alpha-D-mannose 1-phosphate</name>
        <dbReference type="ChEBI" id="CHEBI:58409"/>
    </ligand>
</feature>
<dbReference type="GO" id="GO:0006487">
    <property type="term" value="P:protein N-linked glycosylation"/>
    <property type="evidence" value="ECO:0007669"/>
    <property type="project" value="TreeGrafter"/>
</dbReference>
<dbReference type="Pfam" id="PF03332">
    <property type="entry name" value="PMM"/>
    <property type="match status" value="1"/>
</dbReference>
<evidence type="ECO:0000313" key="7">
    <source>
        <dbReference type="Proteomes" id="UP000236333"/>
    </source>
</evidence>
<keyword evidence="3" id="KW-0460">Magnesium</keyword>
<feature type="binding site" evidence="3">
    <location>
        <position position="11"/>
    </location>
    <ligand>
        <name>Mg(2+)</name>
        <dbReference type="ChEBI" id="CHEBI:18420"/>
        <label>1</label>
    </ligand>
</feature>
<dbReference type="InterPro" id="IPR036412">
    <property type="entry name" value="HAD-like_sf"/>
</dbReference>
<proteinExistence type="inferred from homology"/>
<dbReference type="Proteomes" id="UP000236333">
    <property type="component" value="Unassembled WGS sequence"/>
</dbReference>
<comment type="similarity">
    <text evidence="4">Belongs to the eukaryotic PMM family.</text>
</comment>
<feature type="active site" description="Proton donor/acceptor" evidence="1">
    <location>
        <position position="13"/>
    </location>
</feature>
<comment type="pathway">
    <text evidence="4">Nucleotide-sugar biosynthesis; GDP-alpha-D-mannose biosynthesis; alpha-D-mannose 1-phosphate from D-fructose 6-phosphate: step 2/2.</text>
</comment>
<dbReference type="PANTHER" id="PTHR10466:SF0">
    <property type="entry name" value="PHOSPHOMANNOMUTASE"/>
    <property type="match status" value="1"/>
</dbReference>
<feature type="region of interest" description="Disordered" evidence="5">
    <location>
        <begin position="192"/>
        <end position="214"/>
    </location>
</feature>
<keyword evidence="3" id="KW-0479">Metal-binding</keyword>
<gene>
    <name evidence="6" type="ORF">TSOC_001765</name>
</gene>
<comment type="catalytic activity">
    <reaction evidence="4">
        <text>alpha-D-mannose 1-phosphate = D-mannose 6-phosphate</text>
        <dbReference type="Rhea" id="RHEA:11140"/>
        <dbReference type="ChEBI" id="CHEBI:58409"/>
        <dbReference type="ChEBI" id="CHEBI:58735"/>
        <dbReference type="EC" id="5.4.2.8"/>
    </reaction>
</comment>
<dbReference type="GO" id="GO:0006013">
    <property type="term" value="P:mannose metabolic process"/>
    <property type="evidence" value="ECO:0007669"/>
    <property type="project" value="TreeGrafter"/>
</dbReference>
<comment type="caution">
    <text evidence="6">The sequence shown here is derived from an EMBL/GenBank/DDBJ whole genome shotgun (WGS) entry which is preliminary data.</text>
</comment>
<protein>
    <recommendedName>
        <fullName evidence="4">Phosphomannomutase</fullName>
        <ecNumber evidence="4">5.4.2.8</ecNumber>
    </recommendedName>
</protein>
<dbReference type="EC" id="5.4.2.8" evidence="4"/>
<comment type="subcellular location">
    <subcellularLocation>
        <location evidence="4">Cytoplasm</location>
    </subcellularLocation>
</comment>
<keyword evidence="4" id="KW-0413">Isomerase</keyword>
<evidence type="ECO:0000313" key="6">
    <source>
        <dbReference type="EMBL" id="PNH11350.1"/>
    </source>
</evidence>
<dbReference type="PANTHER" id="PTHR10466">
    <property type="entry name" value="PHOSPHOMANNOMUTASE"/>
    <property type="match status" value="1"/>
</dbReference>
<keyword evidence="7" id="KW-1185">Reference proteome</keyword>
<dbReference type="InterPro" id="IPR005002">
    <property type="entry name" value="PMM"/>
</dbReference>
<evidence type="ECO:0000256" key="4">
    <source>
        <dbReference type="RuleBase" id="RU361118"/>
    </source>
</evidence>
<keyword evidence="4" id="KW-0963">Cytoplasm</keyword>
<evidence type="ECO:0000256" key="2">
    <source>
        <dbReference type="PIRSR" id="PIRSR605002-2"/>
    </source>
</evidence>
<dbReference type="EMBL" id="PGGS01000031">
    <property type="protein sequence ID" value="PNH11350.1"/>
    <property type="molecule type" value="Genomic_DNA"/>
</dbReference>
<dbReference type="SUPFAM" id="SSF56784">
    <property type="entry name" value="HAD-like"/>
    <property type="match status" value="1"/>
</dbReference>
<dbReference type="Gene3D" id="3.40.50.1000">
    <property type="entry name" value="HAD superfamily/HAD-like"/>
    <property type="match status" value="1"/>
</dbReference>
<evidence type="ECO:0000256" key="1">
    <source>
        <dbReference type="PIRSR" id="PIRSR605002-1"/>
    </source>
</evidence>
<comment type="function">
    <text evidence="4">Catalyzes the interconversion of mannose-6-phosphate to mannose-1-phosphate, the precursor for the synthesis of GDP-mannose. GDP-mannose is an essential sugar nucleotide for the synthesis of D-mannose-containing cell wall polysaccharides (galactomannans and glucomannans), glycolipids, glycoproteins and the antioxidant L-ascorbate.</text>
</comment>
<evidence type="ECO:0000256" key="5">
    <source>
        <dbReference type="SAM" id="MobiDB-lite"/>
    </source>
</evidence>
<organism evidence="6 7">
    <name type="scientific">Tetrabaena socialis</name>
    <dbReference type="NCBI Taxonomy" id="47790"/>
    <lineage>
        <taxon>Eukaryota</taxon>
        <taxon>Viridiplantae</taxon>
        <taxon>Chlorophyta</taxon>
        <taxon>core chlorophytes</taxon>
        <taxon>Chlorophyceae</taxon>
        <taxon>CS clade</taxon>
        <taxon>Chlamydomonadales</taxon>
        <taxon>Tetrabaenaceae</taxon>
        <taxon>Tetrabaena</taxon>
    </lineage>
</organism>
<dbReference type="GO" id="GO:0046872">
    <property type="term" value="F:metal ion binding"/>
    <property type="evidence" value="ECO:0007669"/>
    <property type="project" value="UniProtKB-KW"/>
</dbReference>
<dbReference type="GO" id="GO:0009298">
    <property type="term" value="P:GDP-mannose biosynthetic process"/>
    <property type="evidence" value="ECO:0007669"/>
    <property type="project" value="UniProtKB-UniPathway"/>
</dbReference>
<dbReference type="GO" id="GO:0005829">
    <property type="term" value="C:cytosol"/>
    <property type="evidence" value="ECO:0007669"/>
    <property type="project" value="TreeGrafter"/>
</dbReference>
<name>A0A2J8AFQ7_9CHLO</name>
<dbReference type="InterPro" id="IPR023214">
    <property type="entry name" value="HAD_sf"/>
</dbReference>
<feature type="binding site" evidence="3">
    <location>
        <position position="13"/>
    </location>
    <ligand>
        <name>Mg(2+)</name>
        <dbReference type="ChEBI" id="CHEBI:18420"/>
        <label>1</label>
    </ligand>
</feature>
<feature type="compositionally biased region" description="Polar residues" evidence="5">
    <location>
        <begin position="196"/>
        <end position="205"/>
    </location>
</feature>
<reference evidence="6 7" key="1">
    <citation type="journal article" date="2017" name="Mol. Biol. Evol.">
        <title>The 4-celled Tetrabaena socialis nuclear genome reveals the essential components for genetic control of cell number at the origin of multicellularity in the volvocine lineage.</title>
        <authorList>
            <person name="Featherston J."/>
            <person name="Arakaki Y."/>
            <person name="Hanschen E.R."/>
            <person name="Ferris P.J."/>
            <person name="Michod R.E."/>
            <person name="Olson B.J.S.C."/>
            <person name="Nozaki H."/>
            <person name="Durand P.M."/>
        </authorList>
    </citation>
    <scope>NUCLEOTIDE SEQUENCE [LARGE SCALE GENOMIC DNA]</scope>
    <source>
        <strain evidence="6 7">NIES-571</strain>
    </source>
</reference>
<sequence>MTNTKTIALFDVDGTLSAPRKTATKEMLEFMQELRKKVKVGIVGGSDLHKIAEQLGEGLINSYDYVFAENGLVAYKEGKVLAIQSLKTHLGEDKLKSVANGVASAFFSGTGRHFLALDGGPGERPLLARMAMDDPGRGQYFFSALRAFHSRTAYGNVRGDHWCALWGAAGVSWQNSTLRATDQLPYIPPDVHCSAASHSPSSQLPPTLPGGPGSRIDVSAAAEAGAAPTAGAAPDAAGAAGPGAVVDEVAVGAALEAAAETPGQVVEFALARLQLLPWRRVDVSFAGARLGTAHNNIQAAEALRERLEGRGAAAAEASPS</sequence>
<accession>A0A2J8AFQ7</accession>
<comment type="cofactor">
    <cofactor evidence="3">
        <name>Mg(2+)</name>
        <dbReference type="ChEBI" id="CHEBI:18420"/>
    </cofactor>
</comment>